<protein>
    <submittedName>
        <fullName evidence="2">Uncharacterized protein</fullName>
    </submittedName>
</protein>
<evidence type="ECO:0000313" key="2">
    <source>
        <dbReference type="EMBL" id="GLC26205.1"/>
    </source>
</evidence>
<evidence type="ECO:0000256" key="1">
    <source>
        <dbReference type="SAM" id="SignalP"/>
    </source>
</evidence>
<keyword evidence="1" id="KW-0732">Signal</keyword>
<dbReference type="EMBL" id="BRXS01000004">
    <property type="protein sequence ID" value="GLC26205.1"/>
    <property type="molecule type" value="Genomic_DNA"/>
</dbReference>
<proteinExistence type="predicted"/>
<dbReference type="PROSITE" id="PS51257">
    <property type="entry name" value="PROKAR_LIPOPROTEIN"/>
    <property type="match status" value="1"/>
</dbReference>
<dbReference type="Proteomes" id="UP001161325">
    <property type="component" value="Unassembled WGS sequence"/>
</dbReference>
<evidence type="ECO:0000313" key="3">
    <source>
        <dbReference type="Proteomes" id="UP001161325"/>
    </source>
</evidence>
<keyword evidence="3" id="KW-1185">Reference proteome</keyword>
<dbReference type="AlphaFoldDB" id="A0AA37QGX9"/>
<reference evidence="2" key="1">
    <citation type="submission" date="2022-08" db="EMBL/GenBank/DDBJ databases">
        <title>Draft genome sequencing of Roseisolibacter agri AW1220.</title>
        <authorList>
            <person name="Tobiishi Y."/>
            <person name="Tonouchi A."/>
        </authorList>
    </citation>
    <scope>NUCLEOTIDE SEQUENCE</scope>
    <source>
        <strain evidence="2">AW1220</strain>
    </source>
</reference>
<accession>A0AA37QGX9</accession>
<dbReference type="RefSeq" id="WP_284350664.1">
    <property type="nucleotide sequence ID" value="NZ_BRXS01000004.1"/>
</dbReference>
<name>A0AA37QGX9_9BACT</name>
<organism evidence="2 3">
    <name type="scientific">Roseisolibacter agri</name>
    <dbReference type="NCBI Taxonomy" id="2014610"/>
    <lineage>
        <taxon>Bacteria</taxon>
        <taxon>Pseudomonadati</taxon>
        <taxon>Gemmatimonadota</taxon>
        <taxon>Gemmatimonadia</taxon>
        <taxon>Gemmatimonadales</taxon>
        <taxon>Gemmatimonadaceae</taxon>
        <taxon>Roseisolibacter</taxon>
    </lineage>
</organism>
<comment type="caution">
    <text evidence="2">The sequence shown here is derived from an EMBL/GenBank/DDBJ whole genome shotgun (WGS) entry which is preliminary data.</text>
</comment>
<feature type="chain" id="PRO_5041292259" evidence="1">
    <location>
        <begin position="25"/>
        <end position="410"/>
    </location>
</feature>
<gene>
    <name evidence="2" type="ORF">rosag_27180</name>
</gene>
<sequence>MRPRAIARLLAACALLLSSLQACTFGEQAIAPGTERTVVHAVLNPGSPEQLVLVERTLSGRVSVSDDSLGNANDPIATGGGVPVNGARVVVTDEQGASAIATETQVVPRGASTARGTGVYRFDNLALPGSVFGQPRRGLRIVPGARVALRVETPEGAVITGQTRVPGVATTVVEPRAQAVTMLRDVDTLRLRWDEVPGARAYLVRAETPYGAFFLFSDSAAVQLTGDLRNLFADRLPRVFQAGFTQWVTIAAVDTNFFDYYRSGNSPFTGSGLINRLSGGIGVFGAYVPTLSVAVTVRANPRDPFDGRYFAAGPQGREQLRLWIDTRSGTLAEVTGAYRLPTDEQYGVLGTLDGTRLRLRAVEAGDARVANRLIEGDVRGDTLVVQMRGALIAGDDGKRVFVRERETATP</sequence>
<feature type="signal peptide" evidence="1">
    <location>
        <begin position="1"/>
        <end position="24"/>
    </location>
</feature>